<reference evidence="1" key="1">
    <citation type="journal article" date="2020" name="Ecol. Evol.">
        <title>Genome structure and content of the rice root-knot nematode (Meloidogyne graminicola).</title>
        <authorList>
            <person name="Phan N.T."/>
            <person name="Danchin E.G.J."/>
            <person name="Klopp C."/>
            <person name="Perfus-Barbeoch L."/>
            <person name="Kozlowski D.K."/>
            <person name="Koutsovoulos G.D."/>
            <person name="Lopez-Roques C."/>
            <person name="Bouchez O."/>
            <person name="Zahm M."/>
            <person name="Besnard G."/>
            <person name="Bellafiore S."/>
        </authorList>
    </citation>
    <scope>NUCLEOTIDE SEQUENCE</scope>
    <source>
        <strain evidence="1">VN-18</strain>
    </source>
</reference>
<name>A0A8S9ZN14_9BILA</name>
<comment type="caution">
    <text evidence="1">The sequence shown here is derived from an EMBL/GenBank/DDBJ whole genome shotgun (WGS) entry which is preliminary data.</text>
</comment>
<proteinExistence type="predicted"/>
<gene>
    <name evidence="1" type="ORF">Mgra_00005934</name>
</gene>
<dbReference type="Proteomes" id="UP000605970">
    <property type="component" value="Unassembled WGS sequence"/>
</dbReference>
<evidence type="ECO:0000313" key="1">
    <source>
        <dbReference type="EMBL" id="KAF7634685.1"/>
    </source>
</evidence>
<dbReference type="AlphaFoldDB" id="A0A8S9ZN14"/>
<protein>
    <submittedName>
        <fullName evidence="1">Uncharacterized protein</fullName>
    </submittedName>
</protein>
<sequence length="151" mass="17533">MDQTELNCTKEIDGLRLDEQAKITSKMSLNENKDLENNCEIKIKEENIQNNEEDEDDDFGDFEEALPSLTDSFHEEKELDKVENCQKSNQLPTTSSTSTILLSPSTSLLTIADLLEQPQLIKNLKFFNREEDLNFDDLFEQMNNIEEINFY</sequence>
<dbReference type="EMBL" id="JABEBT010000053">
    <property type="protein sequence ID" value="KAF7634685.1"/>
    <property type="molecule type" value="Genomic_DNA"/>
</dbReference>
<organism evidence="1 2">
    <name type="scientific">Meloidogyne graminicola</name>
    <dbReference type="NCBI Taxonomy" id="189291"/>
    <lineage>
        <taxon>Eukaryota</taxon>
        <taxon>Metazoa</taxon>
        <taxon>Ecdysozoa</taxon>
        <taxon>Nematoda</taxon>
        <taxon>Chromadorea</taxon>
        <taxon>Rhabditida</taxon>
        <taxon>Tylenchina</taxon>
        <taxon>Tylenchomorpha</taxon>
        <taxon>Tylenchoidea</taxon>
        <taxon>Meloidogynidae</taxon>
        <taxon>Meloidogyninae</taxon>
        <taxon>Meloidogyne</taxon>
    </lineage>
</organism>
<evidence type="ECO:0000313" key="2">
    <source>
        <dbReference type="Proteomes" id="UP000605970"/>
    </source>
</evidence>
<keyword evidence="2" id="KW-1185">Reference proteome</keyword>
<accession>A0A8S9ZN14</accession>